<dbReference type="KEGG" id="dcb:C3Y92_01555"/>
<dbReference type="Gene3D" id="3.40.50.1820">
    <property type="entry name" value="alpha/beta hydrolase"/>
    <property type="match status" value="1"/>
</dbReference>
<dbReference type="InterPro" id="IPR002410">
    <property type="entry name" value="Peptidase_S33"/>
</dbReference>
<keyword evidence="7" id="KW-1185">Reference proteome</keyword>
<protein>
    <submittedName>
        <fullName evidence="6">Proline iminopeptidase</fullName>
    </submittedName>
</protein>
<dbReference type="GO" id="GO:0016020">
    <property type="term" value="C:membrane"/>
    <property type="evidence" value="ECO:0007669"/>
    <property type="project" value="TreeGrafter"/>
</dbReference>
<dbReference type="SUPFAM" id="SSF53474">
    <property type="entry name" value="alpha/beta-Hydrolases"/>
    <property type="match status" value="1"/>
</dbReference>
<feature type="domain" description="AB hydrolase-1" evidence="5">
    <location>
        <begin position="32"/>
        <end position="278"/>
    </location>
</feature>
<dbReference type="Proteomes" id="UP000293296">
    <property type="component" value="Chromosome"/>
</dbReference>
<evidence type="ECO:0000313" key="6">
    <source>
        <dbReference type="EMBL" id="QAZ65996.1"/>
    </source>
</evidence>
<name>A0A4P6HHN3_9BACT</name>
<evidence type="ECO:0000313" key="7">
    <source>
        <dbReference type="Proteomes" id="UP000293296"/>
    </source>
</evidence>
<dbReference type="GO" id="GO:0006508">
    <property type="term" value="P:proteolysis"/>
    <property type="evidence" value="ECO:0007669"/>
    <property type="project" value="InterPro"/>
</dbReference>
<dbReference type="EMBL" id="CP026538">
    <property type="protein sequence ID" value="QAZ65996.1"/>
    <property type="molecule type" value="Genomic_DNA"/>
</dbReference>
<dbReference type="InterPro" id="IPR005945">
    <property type="entry name" value="Pro_imino_pep"/>
</dbReference>
<gene>
    <name evidence="6" type="ORF">C3Y92_01555</name>
</gene>
<accession>A0A4P6HHN3</accession>
<dbReference type="RefSeq" id="WP_129348849.1">
    <property type="nucleotide sequence ID" value="NZ_CP026538.1"/>
</dbReference>
<dbReference type="InterPro" id="IPR000073">
    <property type="entry name" value="AB_hydrolase_1"/>
</dbReference>
<dbReference type="PRINTS" id="PR00793">
    <property type="entry name" value="PROAMNOPTASE"/>
</dbReference>
<evidence type="ECO:0000256" key="4">
    <source>
        <dbReference type="PIRSR" id="PIRSR005539-1"/>
    </source>
</evidence>
<evidence type="ECO:0000259" key="5">
    <source>
        <dbReference type="Pfam" id="PF00561"/>
    </source>
</evidence>
<dbReference type="PIRSF" id="PIRSF005539">
    <property type="entry name" value="Pept_S33_TRI_F1"/>
    <property type="match status" value="1"/>
</dbReference>
<feature type="active site" description="Nucleophile" evidence="4">
    <location>
        <position position="106"/>
    </location>
</feature>
<dbReference type="AlphaFoldDB" id="A0A4P6HHN3"/>
<dbReference type="NCBIfam" id="TIGR01250">
    <property type="entry name" value="pro_imino_pep_2"/>
    <property type="match status" value="1"/>
</dbReference>
<feature type="active site" description="Proton donor" evidence="4">
    <location>
        <position position="272"/>
    </location>
</feature>
<reference evidence="6 7" key="1">
    <citation type="submission" date="2018-02" db="EMBL/GenBank/DDBJ databases">
        <title>Genome sequence of Desulfovibrio carbinolicus DSM 3852.</title>
        <authorList>
            <person name="Wilbanks E."/>
            <person name="Skennerton C.T."/>
            <person name="Orphan V.J."/>
        </authorList>
    </citation>
    <scope>NUCLEOTIDE SEQUENCE [LARGE SCALE GENOMIC DNA]</scope>
    <source>
        <strain evidence="6 7">DSM 3852</strain>
    </source>
</reference>
<proteinExistence type="inferred from homology"/>
<comment type="similarity">
    <text evidence="1 3">Belongs to the peptidase S33 family.</text>
</comment>
<sequence length="291" mass="31401">MLTQDRASVGLIDVPGGRVFYRIVGQDAPGTPLLVVHGGPGLPHDYLEPLEALANARPVVFYDQLGCGRSDRPDDLSLFALPRYVEELDAVRRALGLTQLALLGQSFGALLCVEYLLRRGQEGVTRLVLSGPCLSAARFAADQRAHLTAMPQGVQDAVAAAEAAGDYDSDAYQAAVGVFYAKHVCRLDPWPECLTRAIEGMSLPCYLHMWGPSEFTLTGNLAGYDATPELGTITVPTLFTCGRYDEATPETTADFAARIPGARLTVIEDASHSHHLEQPARYLETVEAFLA</sequence>
<keyword evidence="2 3" id="KW-0378">Hydrolase</keyword>
<dbReference type="InterPro" id="IPR050266">
    <property type="entry name" value="AB_hydrolase_sf"/>
</dbReference>
<evidence type="ECO:0000256" key="3">
    <source>
        <dbReference type="PIRNR" id="PIRNR005539"/>
    </source>
</evidence>
<organism evidence="6 7">
    <name type="scientific">Solidesulfovibrio carbinolicus</name>
    <dbReference type="NCBI Taxonomy" id="296842"/>
    <lineage>
        <taxon>Bacteria</taxon>
        <taxon>Pseudomonadati</taxon>
        <taxon>Thermodesulfobacteriota</taxon>
        <taxon>Desulfovibrionia</taxon>
        <taxon>Desulfovibrionales</taxon>
        <taxon>Desulfovibrionaceae</taxon>
        <taxon>Solidesulfovibrio</taxon>
    </lineage>
</organism>
<dbReference type="Pfam" id="PF00561">
    <property type="entry name" value="Abhydrolase_1"/>
    <property type="match status" value="1"/>
</dbReference>
<dbReference type="PANTHER" id="PTHR43798:SF33">
    <property type="entry name" value="HYDROLASE, PUTATIVE (AFU_ORTHOLOGUE AFUA_2G14860)-RELATED"/>
    <property type="match status" value="1"/>
</dbReference>
<dbReference type="OrthoDB" id="9793083at2"/>
<dbReference type="InterPro" id="IPR029058">
    <property type="entry name" value="AB_hydrolase_fold"/>
</dbReference>
<evidence type="ECO:0000256" key="1">
    <source>
        <dbReference type="ARBA" id="ARBA00010088"/>
    </source>
</evidence>
<feature type="active site" evidence="4">
    <location>
        <position position="245"/>
    </location>
</feature>
<dbReference type="PANTHER" id="PTHR43798">
    <property type="entry name" value="MONOACYLGLYCEROL LIPASE"/>
    <property type="match status" value="1"/>
</dbReference>
<evidence type="ECO:0000256" key="2">
    <source>
        <dbReference type="ARBA" id="ARBA00022801"/>
    </source>
</evidence>
<dbReference type="GO" id="GO:0008233">
    <property type="term" value="F:peptidase activity"/>
    <property type="evidence" value="ECO:0007669"/>
    <property type="project" value="InterPro"/>
</dbReference>